<dbReference type="AlphaFoldDB" id="A0A160IQ62"/>
<name>A0A160IQ62_9BACL</name>
<feature type="transmembrane region" description="Helical" evidence="1">
    <location>
        <begin position="29"/>
        <end position="47"/>
    </location>
</feature>
<evidence type="ECO:0000313" key="3">
    <source>
        <dbReference type="Proteomes" id="UP000076623"/>
    </source>
</evidence>
<dbReference type="Proteomes" id="UP000076623">
    <property type="component" value="Chromosome"/>
</dbReference>
<organism evidence="2 3">
    <name type="scientific">Fictibacillus phosphorivorans</name>
    <dbReference type="NCBI Taxonomy" id="1221500"/>
    <lineage>
        <taxon>Bacteria</taxon>
        <taxon>Bacillati</taxon>
        <taxon>Bacillota</taxon>
        <taxon>Bacilli</taxon>
        <taxon>Bacillales</taxon>
        <taxon>Fictibacillaceae</taxon>
        <taxon>Fictibacillus</taxon>
    </lineage>
</organism>
<evidence type="ECO:0000256" key="1">
    <source>
        <dbReference type="SAM" id="Phobius"/>
    </source>
</evidence>
<dbReference type="KEGG" id="fpn:ABE65_018015"/>
<evidence type="ECO:0000313" key="2">
    <source>
        <dbReference type="EMBL" id="ANC78588.1"/>
    </source>
</evidence>
<keyword evidence="1" id="KW-1133">Transmembrane helix</keyword>
<reference evidence="2 3" key="1">
    <citation type="submission" date="2016-04" db="EMBL/GenBank/DDBJ databases">
        <title>Complete genome sequence of Fictibacillus phosphorivorans G25-29, a strain toxic to nematodes.</title>
        <authorList>
            <person name="Zheng Z."/>
        </authorList>
    </citation>
    <scope>NUCLEOTIDE SEQUENCE [LARGE SCALE GENOMIC DNA]</scope>
    <source>
        <strain evidence="2 3">G25-29</strain>
    </source>
</reference>
<protein>
    <submittedName>
        <fullName evidence="2">Uncharacterized protein</fullName>
    </submittedName>
</protein>
<keyword evidence="1" id="KW-0472">Membrane</keyword>
<dbReference type="RefSeq" id="WP_066397979.1">
    <property type="nucleotide sequence ID" value="NZ_CP015378.1"/>
</dbReference>
<gene>
    <name evidence="2" type="ORF">ABE65_018015</name>
</gene>
<keyword evidence="1" id="KW-0812">Transmembrane</keyword>
<feature type="transmembrane region" description="Helical" evidence="1">
    <location>
        <begin position="6"/>
        <end position="22"/>
    </location>
</feature>
<proteinExistence type="predicted"/>
<keyword evidence="3" id="KW-1185">Reference proteome</keyword>
<dbReference type="EMBL" id="CP015378">
    <property type="protein sequence ID" value="ANC78588.1"/>
    <property type="molecule type" value="Genomic_DNA"/>
</dbReference>
<sequence>MTQIIVLLVITLIVGSLLYFYPPNVKRPLKMTILGLAFLLALGGLFILNNLSFGLALTAMMLIAFIASYIAAKKFNLVSASTGQSDIVFSFSQNEIAPEEYVQENLIEQDEHAAAIEELVMSSEFDNEIKVFEEGSLITEDLQALDPNELLDLDIDEIIAEEEKMSIDIVLPVEELETEDILSESIEDEFEFLKETREISDEELTNMPIATDIENEEILLQRASLLEDLGETDTIVETPDIEISSLEEIIEPTEELSHDKNFILEDNESSTESMLEELLEVEDTEELLTAIEEINTEEAHIMEEPIIEVEITLEEPIQVEVESEIEATPMEEVVETVESVEEIESYEEQDEFSVSDTEEVVAEIEEVEASINESVEISTPDMNVELQDMFLSTLRSYEETGDHSSYQEMLVTLLNQKLSDKDFYLFSKLLLDSYVKSSELNSFNPLIEKMEEKLSIYPVIVEELQRYKEMNK</sequence>
<accession>A0A160IQ62</accession>
<dbReference type="STRING" id="1221500.ABE65_018015"/>